<sequence length="72" mass="8435">MNVTELIRYIEPTQNNGMKFVRRNMEGSVFMLNLLRFRDIADYTSHPELTPNEPISGAEAFDRYIKHALLFT</sequence>
<accession>A0A163M7K8</accession>
<dbReference type="Proteomes" id="UP000076796">
    <property type="component" value="Unassembled WGS sequence"/>
</dbReference>
<name>A0A163M7K8_9BACL</name>
<evidence type="ECO:0000313" key="2">
    <source>
        <dbReference type="Proteomes" id="UP000076796"/>
    </source>
</evidence>
<evidence type="ECO:0000313" key="1">
    <source>
        <dbReference type="EMBL" id="KZS48815.1"/>
    </source>
</evidence>
<organism evidence="1 2">
    <name type="scientific">Paenibacillus glucanolyticus</name>
    <dbReference type="NCBI Taxonomy" id="59843"/>
    <lineage>
        <taxon>Bacteria</taxon>
        <taxon>Bacillati</taxon>
        <taxon>Bacillota</taxon>
        <taxon>Bacilli</taxon>
        <taxon>Bacillales</taxon>
        <taxon>Paenibacillaceae</taxon>
        <taxon>Paenibacillus</taxon>
    </lineage>
</organism>
<proteinExistence type="predicted"/>
<keyword evidence="2" id="KW-1185">Reference proteome</keyword>
<comment type="caution">
    <text evidence="1">The sequence shown here is derived from an EMBL/GenBank/DDBJ whole genome shotgun (WGS) entry which is preliminary data.</text>
</comment>
<dbReference type="EMBL" id="LWMH01000001">
    <property type="protein sequence ID" value="KZS48815.1"/>
    <property type="molecule type" value="Genomic_DNA"/>
</dbReference>
<reference evidence="1" key="1">
    <citation type="journal article" date="2016" name="Genome Announc.">
        <title>Draft genomes of two strains of Paenibacillus glucanolyticus with capability to degrade lignocellulose.</title>
        <authorList>
            <person name="Mathews S.L."/>
            <person name="Pawlak J."/>
            <person name="Grunden A.M."/>
        </authorList>
    </citation>
    <scope>NUCLEOTIDE SEQUENCE [LARGE SCALE GENOMIC DNA]</scope>
    <source>
        <strain evidence="1">SLM1</strain>
    </source>
</reference>
<gene>
    <name evidence="1" type="ORF">AWU65_24200</name>
</gene>
<dbReference type="AlphaFoldDB" id="A0A163M7K8"/>
<protein>
    <submittedName>
        <fullName evidence="1">Uncharacterized protein</fullName>
    </submittedName>
</protein>
<dbReference type="Gene3D" id="3.30.70.100">
    <property type="match status" value="1"/>
</dbReference>